<dbReference type="GO" id="GO:0005737">
    <property type="term" value="C:cytoplasm"/>
    <property type="evidence" value="ECO:0007669"/>
    <property type="project" value="TreeGrafter"/>
</dbReference>
<dbReference type="OrthoDB" id="510539at2759"/>
<dbReference type="EMBL" id="UYYF01004696">
    <property type="protein sequence ID" value="VDN06470.1"/>
    <property type="molecule type" value="Genomic_DNA"/>
</dbReference>
<gene>
    <name evidence="3" type="ORF">TCLT_LOCUS8883</name>
</gene>
<dbReference type="PANTHER" id="PTHR11533">
    <property type="entry name" value="PROTEASE M1 ZINC METALLOPROTEASE"/>
    <property type="match status" value="1"/>
</dbReference>
<dbReference type="GO" id="GO:0042277">
    <property type="term" value="F:peptide binding"/>
    <property type="evidence" value="ECO:0007669"/>
    <property type="project" value="TreeGrafter"/>
</dbReference>
<keyword evidence="1" id="KW-0812">Transmembrane</keyword>
<dbReference type="InterPro" id="IPR045357">
    <property type="entry name" value="Aminopeptidase_N-like_N"/>
</dbReference>
<accession>A0A0N5D759</accession>
<dbReference type="Proteomes" id="UP000276776">
    <property type="component" value="Unassembled WGS sequence"/>
</dbReference>
<dbReference type="WBParaSite" id="TCLT_0000889401-mRNA-1">
    <property type="protein sequence ID" value="TCLT_0000889401-mRNA-1"/>
    <property type="gene ID" value="TCLT_0000889401"/>
</dbReference>
<dbReference type="InterPro" id="IPR042097">
    <property type="entry name" value="Aminopeptidase_N-like_N_sf"/>
</dbReference>
<protein>
    <submittedName>
        <fullName evidence="5">Peptidase_M1_N domain-containing protein</fullName>
    </submittedName>
</protein>
<dbReference type="PANTHER" id="PTHR11533:SF299">
    <property type="entry name" value="AMINOPEPTIDASE"/>
    <property type="match status" value="1"/>
</dbReference>
<dbReference type="STRING" id="103827.A0A0N5D759"/>
<keyword evidence="1" id="KW-0472">Membrane</keyword>
<dbReference type="GO" id="GO:0005615">
    <property type="term" value="C:extracellular space"/>
    <property type="evidence" value="ECO:0007669"/>
    <property type="project" value="TreeGrafter"/>
</dbReference>
<dbReference type="InterPro" id="IPR050344">
    <property type="entry name" value="Peptidase_M1_aminopeptidases"/>
</dbReference>
<proteinExistence type="predicted"/>
<feature type="transmembrane region" description="Helical" evidence="1">
    <location>
        <begin position="16"/>
        <end position="36"/>
    </location>
</feature>
<feature type="domain" description="Aminopeptidase N-like N-terminal" evidence="2">
    <location>
        <begin position="74"/>
        <end position="203"/>
    </location>
</feature>
<dbReference type="GO" id="GO:0006508">
    <property type="term" value="P:proteolysis"/>
    <property type="evidence" value="ECO:0007669"/>
    <property type="project" value="TreeGrafter"/>
</dbReference>
<sequence length="204" mass="23835">MKVYYQRINFSFEAKILLILIVFLAFIVLFIVLLIISSRQRFERQVTLNKRNSSAKSDAVISGQYFRLPTTIRPIYYDLKLQIFLPYTENLDFGEKNFTTEASVMIRISCSHATDRIVLNAKKLKIDKNEIRVLRENDNSSISVLSIDRYQHGVSDIHVIEIRLKQMLKSALNYVVYINYRGIISDVWSGGLYKTEYDFNGQTR</sequence>
<name>A0A0N5D759_THECL</name>
<dbReference type="GO" id="GO:0070006">
    <property type="term" value="F:metalloaminopeptidase activity"/>
    <property type="evidence" value="ECO:0007669"/>
    <property type="project" value="TreeGrafter"/>
</dbReference>
<reference evidence="3 4" key="2">
    <citation type="submission" date="2018-11" db="EMBL/GenBank/DDBJ databases">
        <authorList>
            <consortium name="Pathogen Informatics"/>
        </authorList>
    </citation>
    <scope>NUCLEOTIDE SEQUENCE [LARGE SCALE GENOMIC DNA]</scope>
</reference>
<reference evidence="5" key="1">
    <citation type="submission" date="2017-02" db="UniProtKB">
        <authorList>
            <consortium name="WormBaseParasite"/>
        </authorList>
    </citation>
    <scope>IDENTIFICATION</scope>
</reference>
<evidence type="ECO:0000313" key="3">
    <source>
        <dbReference type="EMBL" id="VDN06470.1"/>
    </source>
</evidence>
<dbReference type="AlphaFoldDB" id="A0A0N5D759"/>
<dbReference type="GO" id="GO:0008270">
    <property type="term" value="F:zinc ion binding"/>
    <property type="evidence" value="ECO:0007669"/>
    <property type="project" value="TreeGrafter"/>
</dbReference>
<dbReference type="GO" id="GO:0043171">
    <property type="term" value="P:peptide catabolic process"/>
    <property type="evidence" value="ECO:0007669"/>
    <property type="project" value="TreeGrafter"/>
</dbReference>
<evidence type="ECO:0000259" key="2">
    <source>
        <dbReference type="Pfam" id="PF17900"/>
    </source>
</evidence>
<dbReference type="Gene3D" id="2.60.40.1730">
    <property type="entry name" value="tricorn interacting facor f3 domain"/>
    <property type="match status" value="1"/>
</dbReference>
<evidence type="ECO:0000313" key="4">
    <source>
        <dbReference type="Proteomes" id="UP000276776"/>
    </source>
</evidence>
<evidence type="ECO:0000256" key="1">
    <source>
        <dbReference type="SAM" id="Phobius"/>
    </source>
</evidence>
<keyword evidence="1" id="KW-1133">Transmembrane helix</keyword>
<organism evidence="5">
    <name type="scientific">Thelazia callipaeda</name>
    <name type="common">Oriental eyeworm</name>
    <name type="synonym">Parasitic nematode</name>
    <dbReference type="NCBI Taxonomy" id="103827"/>
    <lineage>
        <taxon>Eukaryota</taxon>
        <taxon>Metazoa</taxon>
        <taxon>Ecdysozoa</taxon>
        <taxon>Nematoda</taxon>
        <taxon>Chromadorea</taxon>
        <taxon>Rhabditida</taxon>
        <taxon>Spirurina</taxon>
        <taxon>Spiruromorpha</taxon>
        <taxon>Thelazioidea</taxon>
        <taxon>Thelaziidae</taxon>
        <taxon>Thelazia</taxon>
    </lineage>
</organism>
<keyword evidence="4" id="KW-1185">Reference proteome</keyword>
<evidence type="ECO:0000313" key="5">
    <source>
        <dbReference type="WBParaSite" id="TCLT_0000889401-mRNA-1"/>
    </source>
</evidence>
<dbReference type="Pfam" id="PF17900">
    <property type="entry name" value="Peptidase_M1_N"/>
    <property type="match status" value="1"/>
</dbReference>
<dbReference type="SUPFAM" id="SSF63737">
    <property type="entry name" value="Leukotriene A4 hydrolase N-terminal domain"/>
    <property type="match status" value="1"/>
</dbReference>
<dbReference type="GO" id="GO:0016020">
    <property type="term" value="C:membrane"/>
    <property type="evidence" value="ECO:0007669"/>
    <property type="project" value="TreeGrafter"/>
</dbReference>